<evidence type="ECO:0000256" key="1">
    <source>
        <dbReference type="SAM" id="Coils"/>
    </source>
</evidence>
<dbReference type="EMBL" id="FR824192">
    <property type="protein sequence ID" value="CCA22197.1"/>
    <property type="molecule type" value="Genomic_DNA"/>
</dbReference>
<dbReference type="AlphaFoldDB" id="F0WLN1"/>
<proteinExistence type="predicted"/>
<reference evidence="2" key="1">
    <citation type="journal article" date="2011" name="PLoS Biol.">
        <title>Gene gain and loss during evolution of obligate parasitism in the white rust pathogen of Arabidopsis thaliana.</title>
        <authorList>
            <person name="Kemen E."/>
            <person name="Gardiner A."/>
            <person name="Schultz-Larsen T."/>
            <person name="Kemen A.C."/>
            <person name="Balmuth A.L."/>
            <person name="Robert-Seilaniantz A."/>
            <person name="Bailey K."/>
            <person name="Holub E."/>
            <person name="Studholme D.J."/>
            <person name="Maclean D."/>
            <person name="Jones J.D."/>
        </authorList>
    </citation>
    <scope>NUCLEOTIDE SEQUENCE</scope>
</reference>
<keyword evidence="1" id="KW-0175">Coiled coil</keyword>
<dbReference type="HOGENOM" id="CLU_2364011_0_0_1"/>
<accession>F0WLN1</accession>
<evidence type="ECO:0000313" key="2">
    <source>
        <dbReference type="EMBL" id="CCA22197.1"/>
    </source>
</evidence>
<organism evidence="2">
    <name type="scientific">Albugo laibachii Nc14</name>
    <dbReference type="NCBI Taxonomy" id="890382"/>
    <lineage>
        <taxon>Eukaryota</taxon>
        <taxon>Sar</taxon>
        <taxon>Stramenopiles</taxon>
        <taxon>Oomycota</taxon>
        <taxon>Peronosporomycetes</taxon>
        <taxon>Albuginales</taxon>
        <taxon>Albuginaceae</taxon>
        <taxon>Albugo</taxon>
    </lineage>
</organism>
<name>F0WLN1_9STRA</name>
<feature type="coiled-coil region" evidence="1">
    <location>
        <begin position="64"/>
        <end position="91"/>
    </location>
</feature>
<protein>
    <submittedName>
        <fullName evidence="2">AlNc14C147G7420 protein</fullName>
    </submittedName>
</protein>
<reference evidence="2" key="2">
    <citation type="submission" date="2011-02" db="EMBL/GenBank/DDBJ databases">
        <authorList>
            <person name="MacLean D."/>
        </authorList>
    </citation>
    <scope>NUCLEOTIDE SEQUENCE</scope>
</reference>
<sequence length="96" mass="11112">MTLCMISPFDASEKCFSRKRRHTQVEDLATWEPIEWELGELDDELSWELEMVQPKKHCAHKEVFIGLKADVKVLESQLVEAEAKLRDLKALVKSAQ</sequence>
<gene>
    <name evidence="2" type="primary">AlNc14C147G7420</name>
    <name evidence="2" type="ORF">ALNC14_083400</name>
</gene>